<evidence type="ECO:0000313" key="2">
    <source>
        <dbReference type="Proteomes" id="UP000000763"/>
    </source>
</evidence>
<proteinExistence type="predicted"/>
<gene>
    <name evidence="1" type="primary">OSJNBa0027N19.14</name>
</gene>
<name>Q6F2S8_ORYSJ</name>
<dbReference type="Proteomes" id="UP000000763">
    <property type="component" value="Chromosome 5"/>
</dbReference>
<organism evidence="1 2">
    <name type="scientific">Oryza sativa subsp. japonica</name>
    <name type="common">Rice</name>
    <dbReference type="NCBI Taxonomy" id="39947"/>
    <lineage>
        <taxon>Eukaryota</taxon>
        <taxon>Viridiplantae</taxon>
        <taxon>Streptophyta</taxon>
        <taxon>Embryophyta</taxon>
        <taxon>Tracheophyta</taxon>
        <taxon>Spermatophyta</taxon>
        <taxon>Magnoliopsida</taxon>
        <taxon>Liliopsida</taxon>
        <taxon>Poales</taxon>
        <taxon>Poaceae</taxon>
        <taxon>BOP clade</taxon>
        <taxon>Oryzoideae</taxon>
        <taxon>Oryzeae</taxon>
        <taxon>Oryzinae</taxon>
        <taxon>Oryza</taxon>
        <taxon>Oryza sativa</taxon>
    </lineage>
</organism>
<evidence type="ECO:0000313" key="1">
    <source>
        <dbReference type="EMBL" id="AAT69631.1"/>
    </source>
</evidence>
<reference evidence="2" key="2">
    <citation type="journal article" date="2008" name="Nucleic Acids Res.">
        <title>The rice annotation project database (RAP-DB): 2008 update.</title>
        <authorList>
            <consortium name="The rice annotation project (RAP)"/>
        </authorList>
    </citation>
    <scope>GENOME REANNOTATION</scope>
    <source>
        <strain evidence="2">cv. Nipponbare</strain>
    </source>
</reference>
<protein>
    <submittedName>
        <fullName evidence="1">Uncharacterized protein</fullName>
    </submittedName>
</protein>
<reference evidence="2" key="1">
    <citation type="journal article" date="2005" name="Nature">
        <title>The map-based sequence of the rice genome.</title>
        <authorList>
            <consortium name="International rice genome sequencing project (IRGSP)"/>
            <person name="Matsumoto T."/>
            <person name="Wu J."/>
            <person name="Kanamori H."/>
            <person name="Katayose Y."/>
            <person name="Fujisawa M."/>
            <person name="Namiki N."/>
            <person name="Mizuno H."/>
            <person name="Yamamoto K."/>
            <person name="Antonio B.A."/>
            <person name="Baba T."/>
            <person name="Sakata K."/>
            <person name="Nagamura Y."/>
            <person name="Aoki H."/>
            <person name="Arikawa K."/>
            <person name="Arita K."/>
            <person name="Bito T."/>
            <person name="Chiden Y."/>
            <person name="Fujitsuka N."/>
            <person name="Fukunaka R."/>
            <person name="Hamada M."/>
            <person name="Harada C."/>
            <person name="Hayashi A."/>
            <person name="Hijishita S."/>
            <person name="Honda M."/>
            <person name="Hosokawa S."/>
            <person name="Ichikawa Y."/>
            <person name="Idonuma A."/>
            <person name="Iijima M."/>
            <person name="Ikeda M."/>
            <person name="Ikeno M."/>
            <person name="Ito K."/>
            <person name="Ito S."/>
            <person name="Ito T."/>
            <person name="Ito Y."/>
            <person name="Ito Y."/>
            <person name="Iwabuchi A."/>
            <person name="Kamiya K."/>
            <person name="Karasawa W."/>
            <person name="Kurita K."/>
            <person name="Katagiri S."/>
            <person name="Kikuta A."/>
            <person name="Kobayashi H."/>
            <person name="Kobayashi N."/>
            <person name="Machita K."/>
            <person name="Maehara T."/>
            <person name="Masukawa M."/>
            <person name="Mizubayashi T."/>
            <person name="Mukai Y."/>
            <person name="Nagasaki H."/>
            <person name="Nagata Y."/>
            <person name="Naito S."/>
            <person name="Nakashima M."/>
            <person name="Nakama Y."/>
            <person name="Nakamichi Y."/>
            <person name="Nakamura M."/>
            <person name="Meguro A."/>
            <person name="Negishi M."/>
            <person name="Ohta I."/>
            <person name="Ohta T."/>
            <person name="Okamoto M."/>
            <person name="Ono N."/>
            <person name="Saji S."/>
            <person name="Sakaguchi M."/>
            <person name="Sakai K."/>
            <person name="Shibata M."/>
            <person name="Shimokawa T."/>
            <person name="Song J."/>
            <person name="Takazaki Y."/>
            <person name="Terasawa K."/>
            <person name="Tsugane M."/>
            <person name="Tsuji K."/>
            <person name="Ueda S."/>
            <person name="Waki K."/>
            <person name="Yamagata H."/>
            <person name="Yamamoto M."/>
            <person name="Yamamoto S."/>
            <person name="Yamane H."/>
            <person name="Yoshiki S."/>
            <person name="Yoshihara R."/>
            <person name="Yukawa K."/>
            <person name="Zhong H."/>
            <person name="Yano M."/>
            <person name="Yuan Q."/>
            <person name="Ouyang S."/>
            <person name="Liu J."/>
            <person name="Jones K.M."/>
            <person name="Gansberger K."/>
            <person name="Moffat K."/>
            <person name="Hill J."/>
            <person name="Bera J."/>
            <person name="Fadrosh D."/>
            <person name="Jin S."/>
            <person name="Johri S."/>
            <person name="Kim M."/>
            <person name="Overton L."/>
            <person name="Reardon M."/>
            <person name="Tsitrin T."/>
            <person name="Vuong H."/>
            <person name="Weaver B."/>
            <person name="Ciecko A."/>
            <person name="Tallon L."/>
            <person name="Jackson J."/>
            <person name="Pai G."/>
            <person name="Aken S.V."/>
            <person name="Utterback T."/>
            <person name="Reidmuller S."/>
            <person name="Feldblyum T."/>
            <person name="Hsiao J."/>
            <person name="Zismann V."/>
            <person name="Iobst S."/>
            <person name="de Vazeille A.R."/>
            <person name="Buell C.R."/>
            <person name="Ying K."/>
            <person name="Li Y."/>
            <person name="Lu T."/>
            <person name="Huang Y."/>
            <person name="Zhao Q."/>
            <person name="Feng Q."/>
            <person name="Zhang L."/>
            <person name="Zhu J."/>
            <person name="Weng Q."/>
            <person name="Mu J."/>
            <person name="Lu Y."/>
            <person name="Fan D."/>
            <person name="Liu Y."/>
            <person name="Guan J."/>
            <person name="Zhang Y."/>
            <person name="Yu S."/>
            <person name="Liu X."/>
            <person name="Zhang Y."/>
            <person name="Hong G."/>
            <person name="Han B."/>
            <person name="Choisne N."/>
            <person name="Demange N."/>
            <person name="Orjeda G."/>
            <person name="Samain S."/>
            <person name="Cattolico L."/>
            <person name="Pelletier E."/>
            <person name="Couloux A."/>
            <person name="Segurens B."/>
            <person name="Wincker P."/>
            <person name="D'Hont A."/>
            <person name="Scarpelli C."/>
            <person name="Weissenbach J."/>
            <person name="Salanoubat M."/>
            <person name="Quetier F."/>
            <person name="Yu Y."/>
            <person name="Kim H.R."/>
            <person name="Rambo T."/>
            <person name="Currie J."/>
            <person name="Collura K."/>
            <person name="Luo M."/>
            <person name="Yang T."/>
            <person name="Ammiraju J.S.S."/>
            <person name="Engler F."/>
            <person name="Soderlund C."/>
            <person name="Wing R.A."/>
            <person name="Palmer L.E."/>
            <person name="de la Bastide M."/>
            <person name="Spiegel L."/>
            <person name="Nascimento L."/>
            <person name="Zutavern T."/>
            <person name="O'Shaughnessy A."/>
            <person name="Dike S."/>
            <person name="Dedhia N."/>
            <person name="Preston R."/>
            <person name="Balija V."/>
            <person name="McCombie W.R."/>
            <person name="Chow T."/>
            <person name="Chen H."/>
            <person name="Chung M."/>
            <person name="Chen C."/>
            <person name="Shaw J."/>
            <person name="Wu H."/>
            <person name="Hsiao K."/>
            <person name="Chao Y."/>
            <person name="Chu M."/>
            <person name="Cheng C."/>
            <person name="Hour A."/>
            <person name="Lee P."/>
            <person name="Lin S."/>
            <person name="Lin Y."/>
            <person name="Liou J."/>
            <person name="Liu S."/>
            <person name="Hsing Y."/>
            <person name="Raghuvanshi S."/>
            <person name="Mohanty A."/>
            <person name="Bharti A.K."/>
            <person name="Gaur A."/>
            <person name="Gupta V."/>
            <person name="Kumar D."/>
            <person name="Ravi V."/>
            <person name="Vij S."/>
            <person name="Kapur A."/>
            <person name="Khurana P."/>
            <person name="Khurana P."/>
            <person name="Khurana J.P."/>
            <person name="Tyagi A.K."/>
            <person name="Gaikwad K."/>
            <person name="Singh A."/>
            <person name="Dalal V."/>
            <person name="Srivastava S."/>
            <person name="Dixit A."/>
            <person name="Pal A.K."/>
            <person name="Ghazi I.A."/>
            <person name="Yadav M."/>
            <person name="Pandit A."/>
            <person name="Bhargava A."/>
            <person name="Sureshbabu K."/>
            <person name="Batra K."/>
            <person name="Sharma T.R."/>
            <person name="Mohapatra T."/>
            <person name="Singh N.K."/>
            <person name="Messing J."/>
            <person name="Nelson A.B."/>
            <person name="Fuks G."/>
            <person name="Kavchok S."/>
            <person name="Keizer G."/>
            <person name="Linton E."/>
            <person name="Llaca V."/>
            <person name="Song R."/>
            <person name="Tanyolac B."/>
            <person name="Young S."/>
            <person name="Ho-Il K."/>
            <person name="Hahn J.H."/>
            <person name="Sangsakoo G."/>
            <person name="Vanavichit A."/>
            <person name="de Mattos Luiz.A.T."/>
            <person name="Zimmer P.D."/>
            <person name="Malone G."/>
            <person name="Dellagostin O."/>
            <person name="de Oliveira A.C."/>
            <person name="Bevan M."/>
            <person name="Bancroft I."/>
            <person name="Minx P."/>
            <person name="Cordum H."/>
            <person name="Wilson R."/>
            <person name="Cheng Z."/>
            <person name="Jin W."/>
            <person name="Jiang J."/>
            <person name="Leong S.A."/>
            <person name="Iwama H."/>
            <person name="Gojobori T."/>
            <person name="Itoh T."/>
            <person name="Niimura Y."/>
            <person name="Fujii Y."/>
            <person name="Habara T."/>
            <person name="Sakai H."/>
            <person name="Sato Y."/>
            <person name="Wilson G."/>
            <person name="Kumar K."/>
            <person name="McCouch S."/>
            <person name="Juretic N."/>
            <person name="Hoen D."/>
            <person name="Wright S."/>
            <person name="Bruskiewich R."/>
            <person name="Bureau T."/>
            <person name="Miyao A."/>
            <person name="Hirochika H."/>
            <person name="Nishikawa T."/>
            <person name="Kadowaki K."/>
            <person name="Sugiura M."/>
            <person name="Burr B."/>
            <person name="Sasaki T."/>
        </authorList>
    </citation>
    <scope>NUCLEOTIDE SEQUENCE [LARGE SCALE GENOMIC DNA]</scope>
    <source>
        <strain evidence="2">cv. Nipponbare</strain>
    </source>
</reference>
<dbReference type="EMBL" id="AC134341">
    <property type="protein sequence ID" value="AAT69631.1"/>
    <property type="molecule type" value="Genomic_DNA"/>
</dbReference>
<accession>Q6F2S8</accession>
<sequence>MWCSKKHQENAIMDVSLKLLIVKKLILKLQKRNQHSLTTTVLFLVASSRNIGLGKQALPFS</sequence>
<dbReference type="AlphaFoldDB" id="Q6F2S8"/>